<sequence>MSRGGNPFMALPKAPPRTPNPNPNPGAPASSNPSRDGLPASPPVLSGSASPLAGSARHAASSSEPQNQNIFARQPKAPAGTANAADYLNEARDAITSKILQTGQPLASLPRPPHQQLPSSGIPRVPELRTATFNGTSQDERLALFTASFAGRLKLPCIVQAKPGEFLDATLAAMSQEESLSFANMPHKDAFDRLVHGLARAADLPVSAFMSEGQGAETGGKLQDRNTFGTQAERSGDRSGFAATGMSQERNVARANMSHSVSLVRSYEQVLDSTSAETSQKRFLSKEGLLPHESSSKPSSVSTTMASESNAAGKPSGSQSSDSTVIDSAADTMPHLNQGFLPRHEAPPSGNRKSSSSVAGMFSSVMQKTNPSVSDDPQALDPVTASTSRGLHGGSSSLSSAAATSISGMQNSFAGVPIASSSASSPNTKLQRTHTTPESSERVQHDTEAATPLSPSSPPVHGREGSAALEQHSSSQDDDTRLRFSFSFSEEEKAALGVSIATGREQNVQATVRFQRDSGLLEDAVMSGIASFTLQAESTKKRKRTIKPRDGYGFLYSSEEEEEERQQKAKRVKTSKKNSRPTPNAVAMAVLDNPQPRYLPCTLASAEDTQRMKESAKALFKYPWSGNVAIYLLGRIERMVWTEVERLQAEINWKWASNVNDCAMRLRDHLVETEKSRVDMGELELRVGHETEWARWMSEAARTGVMHVKVKDCKCGPYWAAEA</sequence>
<organism evidence="2 3">
    <name type="scientific">Massariosphaeria phaeospora</name>
    <dbReference type="NCBI Taxonomy" id="100035"/>
    <lineage>
        <taxon>Eukaryota</taxon>
        <taxon>Fungi</taxon>
        <taxon>Dikarya</taxon>
        <taxon>Ascomycota</taxon>
        <taxon>Pezizomycotina</taxon>
        <taxon>Dothideomycetes</taxon>
        <taxon>Pleosporomycetidae</taxon>
        <taxon>Pleosporales</taxon>
        <taxon>Pleosporales incertae sedis</taxon>
        <taxon>Massariosphaeria</taxon>
    </lineage>
</organism>
<reference evidence="2 3" key="1">
    <citation type="submission" date="2020-01" db="EMBL/GenBank/DDBJ databases">
        <authorList>
            <consortium name="DOE Joint Genome Institute"/>
            <person name="Haridas S."/>
            <person name="Albert R."/>
            <person name="Binder M."/>
            <person name="Bloem J."/>
            <person name="Labutti K."/>
            <person name="Salamov A."/>
            <person name="Andreopoulos B."/>
            <person name="Baker S.E."/>
            <person name="Barry K."/>
            <person name="Bills G."/>
            <person name="Bluhm B.H."/>
            <person name="Cannon C."/>
            <person name="Castanera R."/>
            <person name="Culley D.E."/>
            <person name="Daum C."/>
            <person name="Ezra D."/>
            <person name="Gonzalez J.B."/>
            <person name="Henrissat B."/>
            <person name="Kuo A."/>
            <person name="Liang C."/>
            <person name="Lipzen A."/>
            <person name="Lutzoni F."/>
            <person name="Magnuson J."/>
            <person name="Mondo S."/>
            <person name="Nolan M."/>
            <person name="Ohm R."/>
            <person name="Pangilinan J."/>
            <person name="Park H.-J.H."/>
            <person name="Ramirez L."/>
            <person name="Alfaro M."/>
            <person name="Sun H."/>
            <person name="Tritt A."/>
            <person name="Yoshinaga Y."/>
            <person name="Zwiers L.-H.L."/>
            <person name="Turgeon B.G."/>
            <person name="Goodwin S.B."/>
            <person name="Spatafora J.W."/>
            <person name="Crous P.W."/>
            <person name="Grigoriev I.V."/>
        </authorList>
    </citation>
    <scope>NUCLEOTIDE SEQUENCE [LARGE SCALE GENOMIC DNA]</scope>
    <source>
        <strain evidence="2 3">CBS 611.86</strain>
    </source>
</reference>
<feature type="region of interest" description="Disordered" evidence="1">
    <location>
        <begin position="417"/>
        <end position="480"/>
    </location>
</feature>
<feature type="compositionally biased region" description="Polar residues" evidence="1">
    <location>
        <begin position="417"/>
        <end position="438"/>
    </location>
</feature>
<feature type="compositionally biased region" description="Polar residues" evidence="1">
    <location>
        <begin position="60"/>
        <end position="71"/>
    </location>
</feature>
<feature type="compositionally biased region" description="Low complexity" evidence="1">
    <location>
        <begin position="45"/>
        <end position="56"/>
    </location>
</feature>
<feature type="compositionally biased region" description="Basic and acidic residues" evidence="1">
    <location>
        <begin position="439"/>
        <end position="448"/>
    </location>
</feature>
<protein>
    <submittedName>
        <fullName evidence="2">Uncharacterized protein</fullName>
    </submittedName>
</protein>
<evidence type="ECO:0000256" key="1">
    <source>
        <dbReference type="SAM" id="MobiDB-lite"/>
    </source>
</evidence>
<dbReference type="EMBL" id="JAADJZ010000019">
    <property type="protein sequence ID" value="KAF2868339.1"/>
    <property type="molecule type" value="Genomic_DNA"/>
</dbReference>
<dbReference type="AlphaFoldDB" id="A0A7C8M4S7"/>
<evidence type="ECO:0000313" key="2">
    <source>
        <dbReference type="EMBL" id="KAF2868339.1"/>
    </source>
</evidence>
<name>A0A7C8M4S7_9PLEO</name>
<feature type="compositionally biased region" description="Low complexity" evidence="1">
    <location>
        <begin position="386"/>
        <end position="399"/>
    </location>
</feature>
<proteinExistence type="predicted"/>
<dbReference type="OrthoDB" id="3753493at2759"/>
<keyword evidence="3" id="KW-1185">Reference proteome</keyword>
<feature type="region of interest" description="Disordered" evidence="1">
    <location>
        <begin position="274"/>
        <end position="399"/>
    </location>
</feature>
<feature type="compositionally biased region" description="Polar residues" evidence="1">
    <location>
        <begin position="316"/>
        <end position="326"/>
    </location>
</feature>
<feature type="compositionally biased region" description="Pro residues" evidence="1">
    <location>
        <begin position="13"/>
        <end position="26"/>
    </location>
</feature>
<feature type="region of interest" description="Disordered" evidence="1">
    <location>
        <begin position="212"/>
        <end position="242"/>
    </location>
</feature>
<feature type="compositionally biased region" description="Basic residues" evidence="1">
    <location>
        <begin position="568"/>
        <end position="579"/>
    </location>
</feature>
<evidence type="ECO:0000313" key="3">
    <source>
        <dbReference type="Proteomes" id="UP000481861"/>
    </source>
</evidence>
<accession>A0A7C8M4S7</accession>
<dbReference type="Proteomes" id="UP000481861">
    <property type="component" value="Unassembled WGS sequence"/>
</dbReference>
<feature type="region of interest" description="Disordered" evidence="1">
    <location>
        <begin position="104"/>
        <end position="123"/>
    </location>
</feature>
<feature type="compositionally biased region" description="Low complexity" evidence="1">
    <location>
        <begin position="354"/>
        <end position="366"/>
    </location>
</feature>
<feature type="compositionally biased region" description="Low complexity" evidence="1">
    <location>
        <begin position="296"/>
        <end position="307"/>
    </location>
</feature>
<comment type="caution">
    <text evidence="2">The sequence shown here is derived from an EMBL/GenBank/DDBJ whole genome shotgun (WGS) entry which is preliminary data.</text>
</comment>
<gene>
    <name evidence="2" type="ORF">BDV95DRAFT_609825</name>
</gene>
<feature type="region of interest" description="Disordered" evidence="1">
    <location>
        <begin position="557"/>
        <end position="582"/>
    </location>
</feature>
<feature type="region of interest" description="Disordered" evidence="1">
    <location>
        <begin position="1"/>
        <end position="79"/>
    </location>
</feature>